<protein>
    <submittedName>
        <fullName evidence="3">Competence protein ComEA</fullName>
    </submittedName>
</protein>
<feature type="transmembrane region" description="Helical" evidence="1">
    <location>
        <begin position="92"/>
        <end position="111"/>
    </location>
</feature>
<feature type="domain" description="Helix-hairpin-helix DNA-binding motif class 1" evidence="2">
    <location>
        <begin position="254"/>
        <end position="273"/>
    </location>
</feature>
<dbReference type="AlphaFoldDB" id="A0A173LXD5"/>
<keyword evidence="1" id="KW-1133">Transmembrane helix</keyword>
<dbReference type="NCBIfam" id="TIGR00426">
    <property type="entry name" value="competence protein ComEA helix-hairpin-helix repeat region"/>
    <property type="match status" value="1"/>
</dbReference>
<dbReference type="GO" id="GO:0015628">
    <property type="term" value="P:protein secretion by the type II secretion system"/>
    <property type="evidence" value="ECO:0007669"/>
    <property type="project" value="TreeGrafter"/>
</dbReference>
<dbReference type="InterPro" id="IPR003583">
    <property type="entry name" value="Hlx-hairpin-Hlx_DNA-bd_motif"/>
</dbReference>
<dbReference type="GO" id="GO:0006281">
    <property type="term" value="P:DNA repair"/>
    <property type="evidence" value="ECO:0007669"/>
    <property type="project" value="InterPro"/>
</dbReference>
<dbReference type="SMART" id="SM00278">
    <property type="entry name" value="HhH1"/>
    <property type="match status" value="2"/>
</dbReference>
<dbReference type="GO" id="GO:0003677">
    <property type="term" value="F:DNA binding"/>
    <property type="evidence" value="ECO:0007669"/>
    <property type="project" value="InterPro"/>
</dbReference>
<dbReference type="Pfam" id="PF12836">
    <property type="entry name" value="HHH_3"/>
    <property type="match status" value="1"/>
</dbReference>
<dbReference type="PANTHER" id="PTHR21180">
    <property type="entry name" value="ENDONUCLEASE/EXONUCLEASE/PHOSPHATASE FAMILY DOMAIN-CONTAINING PROTEIN 1"/>
    <property type="match status" value="1"/>
</dbReference>
<dbReference type="SUPFAM" id="SSF47781">
    <property type="entry name" value="RuvA domain 2-like"/>
    <property type="match status" value="1"/>
</dbReference>
<evidence type="ECO:0000313" key="4">
    <source>
        <dbReference type="Proteomes" id="UP000243847"/>
    </source>
</evidence>
<evidence type="ECO:0000259" key="2">
    <source>
        <dbReference type="SMART" id="SM00278"/>
    </source>
</evidence>
<keyword evidence="1" id="KW-0812">Transmembrane</keyword>
<accession>A0A173LXD5</accession>
<evidence type="ECO:0000256" key="1">
    <source>
        <dbReference type="SAM" id="Phobius"/>
    </source>
</evidence>
<organism evidence="3 4">
    <name type="scientific">Aurantimicrobium minutum</name>
    <dbReference type="NCBI Taxonomy" id="708131"/>
    <lineage>
        <taxon>Bacteria</taxon>
        <taxon>Bacillati</taxon>
        <taxon>Actinomycetota</taxon>
        <taxon>Actinomycetes</taxon>
        <taxon>Micrococcales</taxon>
        <taxon>Microbacteriaceae</taxon>
        <taxon>Aurantimicrobium</taxon>
    </lineage>
</organism>
<gene>
    <name evidence="3" type="ORF">AUMI_16290</name>
</gene>
<name>A0A173LXD5_9MICO</name>
<dbReference type="KEGG" id="amin:AUMI_16290"/>
<dbReference type="PANTHER" id="PTHR21180:SF32">
    <property type="entry name" value="ENDONUCLEASE_EXONUCLEASE_PHOSPHATASE FAMILY DOMAIN-CONTAINING PROTEIN 1"/>
    <property type="match status" value="1"/>
</dbReference>
<dbReference type="EMBL" id="AP017457">
    <property type="protein sequence ID" value="BAU99171.1"/>
    <property type="molecule type" value="Genomic_DNA"/>
</dbReference>
<dbReference type="Gene3D" id="1.10.150.280">
    <property type="entry name" value="AF1531-like domain"/>
    <property type="match status" value="1"/>
</dbReference>
<dbReference type="InterPro" id="IPR051675">
    <property type="entry name" value="Endo/Exo/Phosphatase_dom_1"/>
</dbReference>
<dbReference type="GO" id="GO:0015627">
    <property type="term" value="C:type II protein secretion system complex"/>
    <property type="evidence" value="ECO:0007669"/>
    <property type="project" value="TreeGrafter"/>
</dbReference>
<reference evidence="3 4" key="1">
    <citation type="journal article" date="2016" name="Genome Announc.">
        <title>Complete Genome Sequence of Aurantimicrobium minutum Type Strain KNCT, a Planktonic Ultramicrobacterium Isolated from River Water.</title>
        <authorList>
            <person name="Nakai R."/>
            <person name="Fujisawa T."/>
            <person name="Nakamura Y."/>
            <person name="Nishide H."/>
            <person name="Uchiyama I."/>
            <person name="Baba T."/>
            <person name="Toyoda A."/>
            <person name="Fujiyama A."/>
            <person name="Naganuma T."/>
            <person name="Niki H."/>
        </authorList>
    </citation>
    <scope>NUCLEOTIDE SEQUENCE [LARGE SCALE GENOMIC DNA]</scope>
    <source>
        <strain evidence="3 4">KNC</strain>
    </source>
</reference>
<dbReference type="InterPro" id="IPR010994">
    <property type="entry name" value="RuvA_2-like"/>
</dbReference>
<sequence>MDVGDNTHSLTVWVKPLSASVPRVDTLLDMHTQVSGNSSTVSEKRSLLLGKCIYVVWMKILKTLFKKTFGLERNDQISLQQPTMFRRRMTTAAVFIAGLAVVLVAVGWSFMGSVTSSNSVPVELKSTTQGLPTISAQDIGVLVHVVGGVNHPGIYQISPGSRVIDAVMAAGGIAPGASDCGINLARQVSDGEQIVISVDTACSAEKGQVHAGGALLSLNNATAEELDGLPGIGPTLAQRILEWREANGSFVDINQINDVPGIGDKLFETLRELVSL</sequence>
<dbReference type="Proteomes" id="UP000243847">
    <property type="component" value="Chromosome sequence1"/>
</dbReference>
<dbReference type="Pfam" id="PF10531">
    <property type="entry name" value="SLBB"/>
    <property type="match status" value="1"/>
</dbReference>
<keyword evidence="1" id="KW-0472">Membrane</keyword>
<evidence type="ECO:0000313" key="3">
    <source>
        <dbReference type="EMBL" id="BAU99171.1"/>
    </source>
</evidence>
<dbReference type="InterPro" id="IPR019554">
    <property type="entry name" value="Soluble_ligand-bd"/>
</dbReference>
<proteinExistence type="predicted"/>
<feature type="domain" description="Helix-hairpin-helix DNA-binding motif class 1" evidence="2">
    <location>
        <begin position="224"/>
        <end position="243"/>
    </location>
</feature>
<dbReference type="InterPro" id="IPR004509">
    <property type="entry name" value="Competence_ComEA_HhH"/>
</dbReference>
<dbReference type="Gene3D" id="3.10.560.10">
    <property type="entry name" value="Outer membrane lipoprotein wza domain like"/>
    <property type="match status" value="1"/>
</dbReference>